<evidence type="ECO:0000259" key="3">
    <source>
        <dbReference type="Pfam" id="PF16344"/>
    </source>
</evidence>
<dbReference type="PANTHER" id="PTHR30273:SF2">
    <property type="entry name" value="PROTEIN FECR"/>
    <property type="match status" value="1"/>
</dbReference>
<dbReference type="AlphaFoldDB" id="A0A848J2H2"/>
<accession>A0A848J2H2</accession>
<organism evidence="4 5">
    <name type="scientific">Marinigracilibium pacificum</name>
    <dbReference type="NCBI Taxonomy" id="2729599"/>
    <lineage>
        <taxon>Bacteria</taxon>
        <taxon>Pseudomonadati</taxon>
        <taxon>Bacteroidota</taxon>
        <taxon>Cytophagia</taxon>
        <taxon>Cytophagales</taxon>
        <taxon>Flammeovirgaceae</taxon>
        <taxon>Marinigracilibium</taxon>
    </lineage>
</organism>
<dbReference type="Gene3D" id="2.60.120.1440">
    <property type="match status" value="1"/>
</dbReference>
<reference evidence="4 5" key="1">
    <citation type="submission" date="2020-04" db="EMBL/GenBank/DDBJ databases">
        <title>Flammeovirgaceae bacterium KN852 isolated from deep sea.</title>
        <authorList>
            <person name="Zhang D.-C."/>
        </authorList>
    </citation>
    <scope>NUCLEOTIDE SEQUENCE [LARGE SCALE GENOMIC DNA]</scope>
    <source>
        <strain evidence="4 5">KN852</strain>
    </source>
</reference>
<dbReference type="InterPro" id="IPR032508">
    <property type="entry name" value="FecR_C"/>
</dbReference>
<name>A0A848J2H2_9BACT</name>
<dbReference type="InterPro" id="IPR012373">
    <property type="entry name" value="Ferrdict_sens_TM"/>
</dbReference>
<dbReference type="Pfam" id="PF04773">
    <property type="entry name" value="FecR"/>
    <property type="match status" value="1"/>
</dbReference>
<evidence type="ECO:0000313" key="4">
    <source>
        <dbReference type="EMBL" id="NMM48740.1"/>
    </source>
</evidence>
<feature type="domain" description="FecR protein" evidence="2">
    <location>
        <begin position="141"/>
        <end position="227"/>
    </location>
</feature>
<proteinExistence type="predicted"/>
<evidence type="ECO:0000259" key="2">
    <source>
        <dbReference type="Pfam" id="PF04773"/>
    </source>
</evidence>
<protein>
    <submittedName>
        <fullName evidence="4">DUF4974 domain-containing protein</fullName>
    </submittedName>
</protein>
<dbReference type="Pfam" id="PF16344">
    <property type="entry name" value="FecR_C"/>
    <property type="match status" value="1"/>
</dbReference>
<dbReference type="InterPro" id="IPR006860">
    <property type="entry name" value="FecR"/>
</dbReference>
<dbReference type="PANTHER" id="PTHR30273">
    <property type="entry name" value="PERIPLASMIC SIGNAL SENSOR AND SIGMA FACTOR ACTIVATOR FECR-RELATED"/>
    <property type="match status" value="1"/>
</dbReference>
<evidence type="ECO:0000313" key="5">
    <source>
        <dbReference type="Proteomes" id="UP000559010"/>
    </source>
</evidence>
<keyword evidence="1" id="KW-0472">Membrane</keyword>
<dbReference type="PIRSF" id="PIRSF018266">
    <property type="entry name" value="FecR"/>
    <property type="match status" value="1"/>
</dbReference>
<feature type="transmembrane region" description="Helical" evidence="1">
    <location>
        <begin position="94"/>
        <end position="115"/>
    </location>
</feature>
<dbReference type="Gene3D" id="3.55.50.30">
    <property type="match status" value="1"/>
</dbReference>
<dbReference type="Proteomes" id="UP000559010">
    <property type="component" value="Unassembled WGS sequence"/>
</dbReference>
<dbReference type="RefSeq" id="WP_169680951.1">
    <property type="nucleotide sequence ID" value="NZ_JABBNU010000005.1"/>
</dbReference>
<gene>
    <name evidence="4" type="ORF">HH304_10040</name>
</gene>
<evidence type="ECO:0000256" key="1">
    <source>
        <dbReference type="SAM" id="Phobius"/>
    </source>
</evidence>
<keyword evidence="1" id="KW-1133">Transmembrane helix</keyword>
<feature type="domain" description="Protein FecR C-terminal" evidence="3">
    <location>
        <begin position="271"/>
        <end position="336"/>
    </location>
</feature>
<sequence length="338" mass="38784">MKQIKTDIVKELLLSPEFKKWVLSPSEESNYFWNNWMNKGELEREAVQTAREAILLIRFDNAKLDEENKDKLLKNIITRTVKSNKSQSSYSSNWLRYAASVALVLIAAFGIYALLNYADISFKQEMAEVEIKKYVKINPRGQKSVILLPDGSKVNLNSSSSITYYSNYNESRFLELKGEAFFQVAKDTTSPFVVKSANVFTTALGTAFNINTNLSELEIILVEGKVKVEEEEGNYQMLLPNQRVIFNETTGISQPTQIDAEKKVLWTEGILEFNNKDLHQVAEELEEWYDVEISLKPTHHKLKFSGRFEKEPLVNVLQSISFSLGIEYSMENKKVTFK</sequence>
<keyword evidence="5" id="KW-1185">Reference proteome</keyword>
<dbReference type="EMBL" id="JABBNU010000005">
    <property type="protein sequence ID" value="NMM48740.1"/>
    <property type="molecule type" value="Genomic_DNA"/>
</dbReference>
<dbReference type="GO" id="GO:0016989">
    <property type="term" value="F:sigma factor antagonist activity"/>
    <property type="evidence" value="ECO:0007669"/>
    <property type="project" value="TreeGrafter"/>
</dbReference>
<comment type="caution">
    <text evidence="4">The sequence shown here is derived from an EMBL/GenBank/DDBJ whole genome shotgun (WGS) entry which is preliminary data.</text>
</comment>
<keyword evidence="1" id="KW-0812">Transmembrane</keyword>